<evidence type="ECO:0000256" key="1">
    <source>
        <dbReference type="SAM" id="MobiDB-lite"/>
    </source>
</evidence>
<evidence type="ECO:0000313" key="2">
    <source>
        <dbReference type="EMBL" id="PWY69133.1"/>
    </source>
</evidence>
<dbReference type="AlphaFoldDB" id="A0A317V4C4"/>
<name>A0A317V4C4_9EURO</name>
<sequence length="298" mass="32469">MAEPERSPDVSAHVAVAAEPDSDKLGEGNPVSPAGDPASPSPTPKSPRSSPLSTNARHRLLAALRAADFTVGRVAKLTSTSTGQERVFAITGYLAHVLHHILVSAPWLALLARLRRSPSPSPSSSSSKPPPPLHPPSSPSPPSYRTIYILTLLQVLANVVYQALENVAFLASKGVVSKRWIQRWGGVDAWYIWSTRAWLGHIVLQFGVLWRGRVLYGRRFGGGAGAGDKAEADSEEEEEKRKEIRAWRKSLVNNLCWAPLCLHWCFEKGIGFPEHLTGLVSFMAGAWDFGDSWARTAV</sequence>
<dbReference type="OrthoDB" id="10005898at2759"/>
<keyword evidence="3" id="KW-1185">Reference proteome</keyword>
<protein>
    <submittedName>
        <fullName evidence="2">Uncharacterized protein</fullName>
    </submittedName>
</protein>
<dbReference type="VEuPathDB" id="FungiDB:BO70DRAFT_390220"/>
<reference evidence="2 3" key="1">
    <citation type="submission" date="2016-12" db="EMBL/GenBank/DDBJ databases">
        <title>The genomes of Aspergillus section Nigri reveals drivers in fungal speciation.</title>
        <authorList>
            <consortium name="DOE Joint Genome Institute"/>
            <person name="Vesth T.C."/>
            <person name="Nybo J."/>
            <person name="Theobald S."/>
            <person name="Brandl J."/>
            <person name="Frisvad J.C."/>
            <person name="Nielsen K.F."/>
            <person name="Lyhne E.K."/>
            <person name="Kogle M.E."/>
            <person name="Kuo A."/>
            <person name="Riley R."/>
            <person name="Clum A."/>
            <person name="Nolan M."/>
            <person name="Lipzen A."/>
            <person name="Salamov A."/>
            <person name="Henrissat B."/>
            <person name="Wiebenga A."/>
            <person name="De Vries R.P."/>
            <person name="Grigoriev I.V."/>
            <person name="Mortensen U.H."/>
            <person name="Andersen M.R."/>
            <person name="Baker S.E."/>
        </authorList>
    </citation>
    <scope>NUCLEOTIDE SEQUENCE [LARGE SCALE GENOMIC DNA]</scope>
    <source>
        <strain evidence="2 3">CBS 117.55</strain>
    </source>
</reference>
<comment type="caution">
    <text evidence="2">The sequence shown here is derived from an EMBL/GenBank/DDBJ whole genome shotgun (WGS) entry which is preliminary data.</text>
</comment>
<dbReference type="PANTHER" id="PTHR12652">
    <property type="entry name" value="PEROXISOMAL BIOGENESIS FACTOR 11"/>
    <property type="match status" value="1"/>
</dbReference>
<dbReference type="GeneID" id="37068373"/>
<dbReference type="EMBL" id="MSFL01000034">
    <property type="protein sequence ID" value="PWY69133.1"/>
    <property type="molecule type" value="Genomic_DNA"/>
</dbReference>
<organism evidence="2 3">
    <name type="scientific">Aspergillus heteromorphus CBS 117.55</name>
    <dbReference type="NCBI Taxonomy" id="1448321"/>
    <lineage>
        <taxon>Eukaryota</taxon>
        <taxon>Fungi</taxon>
        <taxon>Dikarya</taxon>
        <taxon>Ascomycota</taxon>
        <taxon>Pezizomycotina</taxon>
        <taxon>Eurotiomycetes</taxon>
        <taxon>Eurotiomycetidae</taxon>
        <taxon>Eurotiales</taxon>
        <taxon>Aspergillaceae</taxon>
        <taxon>Aspergillus</taxon>
        <taxon>Aspergillus subgen. Circumdati</taxon>
    </lineage>
</organism>
<feature type="compositionally biased region" description="Pro residues" evidence="1">
    <location>
        <begin position="128"/>
        <end position="139"/>
    </location>
</feature>
<evidence type="ECO:0000313" key="3">
    <source>
        <dbReference type="Proteomes" id="UP000247233"/>
    </source>
</evidence>
<gene>
    <name evidence="2" type="ORF">BO70DRAFT_390220</name>
</gene>
<dbReference type="Proteomes" id="UP000247233">
    <property type="component" value="Unassembled WGS sequence"/>
</dbReference>
<feature type="region of interest" description="Disordered" evidence="1">
    <location>
        <begin position="119"/>
        <end position="139"/>
    </location>
</feature>
<accession>A0A317V4C4</accession>
<dbReference type="PANTHER" id="PTHR12652:SF25">
    <property type="entry name" value="MICROBODY (PEROXISOME) PROLIFERATION PROTEIN PEROXIN 11C (EUROFUNG)"/>
    <property type="match status" value="1"/>
</dbReference>
<dbReference type="STRING" id="1448321.A0A317V4C4"/>
<proteinExistence type="predicted"/>
<dbReference type="RefSeq" id="XP_025395489.1">
    <property type="nucleotide sequence ID" value="XM_025546136.1"/>
</dbReference>
<feature type="region of interest" description="Disordered" evidence="1">
    <location>
        <begin position="1"/>
        <end position="53"/>
    </location>
</feature>